<name>A0A0V0QJQ6_PSEPJ</name>
<accession>A0A0V0QJQ6</accession>
<dbReference type="EMBL" id="LDAU01000154">
    <property type="protein sequence ID" value="KRX02525.1"/>
    <property type="molecule type" value="Genomic_DNA"/>
</dbReference>
<evidence type="ECO:0000313" key="2">
    <source>
        <dbReference type="EMBL" id="KRX02525.1"/>
    </source>
</evidence>
<dbReference type="InParanoid" id="A0A0V0QJQ6"/>
<proteinExistence type="predicted"/>
<feature type="region of interest" description="Disordered" evidence="1">
    <location>
        <begin position="102"/>
        <end position="134"/>
    </location>
</feature>
<gene>
    <name evidence="2" type="ORF">PPERSA_11865</name>
</gene>
<evidence type="ECO:0000256" key="1">
    <source>
        <dbReference type="SAM" id="MobiDB-lite"/>
    </source>
</evidence>
<dbReference type="OMA" id="DQNEWEV"/>
<dbReference type="OrthoDB" id="306488at2759"/>
<evidence type="ECO:0000313" key="3">
    <source>
        <dbReference type="Proteomes" id="UP000054937"/>
    </source>
</evidence>
<keyword evidence="3" id="KW-1185">Reference proteome</keyword>
<comment type="caution">
    <text evidence="2">The sequence shown here is derived from an EMBL/GenBank/DDBJ whole genome shotgun (WGS) entry which is preliminary data.</text>
</comment>
<sequence length="134" mass="15990">MDRVKQEEVYSKQRKTEIKQKDFREYIAQNDVVLAIVKFLLSIKNAEELPENPQQVLLDYFGDYRDEEKWGDFDNLEDAVNQITQENDQLAEQIEEKKQQIIQAQEDKAKKEEEERIRQEEEANKKTSKKPGKK</sequence>
<reference evidence="2 3" key="1">
    <citation type="journal article" date="2015" name="Sci. Rep.">
        <title>Genome of the facultative scuticociliatosis pathogen Pseudocohnilembus persalinus provides insight into its virulence through horizontal gene transfer.</title>
        <authorList>
            <person name="Xiong J."/>
            <person name="Wang G."/>
            <person name="Cheng J."/>
            <person name="Tian M."/>
            <person name="Pan X."/>
            <person name="Warren A."/>
            <person name="Jiang C."/>
            <person name="Yuan D."/>
            <person name="Miao W."/>
        </authorList>
    </citation>
    <scope>NUCLEOTIDE SEQUENCE [LARGE SCALE GENOMIC DNA]</scope>
    <source>
        <strain evidence="2">36N120E</strain>
    </source>
</reference>
<organism evidence="2 3">
    <name type="scientific">Pseudocohnilembus persalinus</name>
    <name type="common">Ciliate</name>
    <dbReference type="NCBI Taxonomy" id="266149"/>
    <lineage>
        <taxon>Eukaryota</taxon>
        <taxon>Sar</taxon>
        <taxon>Alveolata</taxon>
        <taxon>Ciliophora</taxon>
        <taxon>Intramacronucleata</taxon>
        <taxon>Oligohymenophorea</taxon>
        <taxon>Scuticociliatia</taxon>
        <taxon>Philasterida</taxon>
        <taxon>Pseudocohnilembidae</taxon>
        <taxon>Pseudocohnilembus</taxon>
    </lineage>
</organism>
<dbReference type="Proteomes" id="UP000054937">
    <property type="component" value="Unassembled WGS sequence"/>
</dbReference>
<protein>
    <submittedName>
        <fullName evidence="2">Uncharacterized protein</fullName>
    </submittedName>
</protein>
<dbReference type="AlphaFoldDB" id="A0A0V0QJQ6"/>
<feature type="compositionally biased region" description="Basic and acidic residues" evidence="1">
    <location>
        <begin position="102"/>
        <end position="125"/>
    </location>
</feature>